<accession>B8LRA5</accession>
<keyword evidence="1" id="KW-0732">Signal</keyword>
<dbReference type="AlphaFoldDB" id="B8LRA5"/>
<dbReference type="SUPFAM" id="SSF51110">
    <property type="entry name" value="alpha-D-mannose-specific plant lectins"/>
    <property type="match status" value="1"/>
</dbReference>
<protein>
    <recommendedName>
        <fullName evidence="7">Bulb-type lectin domain-containing protein</fullName>
    </recommendedName>
</protein>
<proteinExistence type="evidence at transcript level"/>
<evidence type="ECO:0000256" key="1">
    <source>
        <dbReference type="ARBA" id="ARBA00022729"/>
    </source>
</evidence>
<dbReference type="PROSITE" id="PS51257">
    <property type="entry name" value="PROKAR_LIPOPROTEIN"/>
    <property type="match status" value="1"/>
</dbReference>
<keyword evidence="3" id="KW-0472">Membrane</keyword>
<evidence type="ECO:0000256" key="3">
    <source>
        <dbReference type="SAM" id="Phobius"/>
    </source>
</evidence>
<feature type="domain" description="Bulb-type lectin" evidence="4">
    <location>
        <begin position="31"/>
        <end position="154"/>
    </location>
</feature>
<name>B8LRA5_PICSI</name>
<dbReference type="CDD" id="cd01098">
    <property type="entry name" value="PAN_AP_plant"/>
    <property type="match status" value="1"/>
</dbReference>
<dbReference type="OMA" id="PYKDLGS"/>
<dbReference type="PROSITE" id="PS50948">
    <property type="entry name" value="PAN"/>
    <property type="match status" value="1"/>
</dbReference>
<dbReference type="SMART" id="SM00108">
    <property type="entry name" value="B_lectin"/>
    <property type="match status" value="1"/>
</dbReference>
<evidence type="ECO:0008006" key="7">
    <source>
        <dbReference type="Google" id="ProtNLM"/>
    </source>
</evidence>
<dbReference type="PANTHER" id="PTHR32444:SF108">
    <property type="entry name" value="OS02G0527900 PROTEIN"/>
    <property type="match status" value="1"/>
</dbReference>
<sequence>MFWWHSRPRFQFSSHQWNAIIVVACPRASAYFRRQEEMKISGGGDFIQPCSALMAISPWDSVKLIGIIIFFTQYENGEENGTEIVWTANRNNYVNMDSELVQASDGSLALRDERGRRHVWGTDAAGENAALFLLDSGNLQLKDQKRIEWQSFDHPTDTLLQGQNLSASMKLISAASALDLSEGPYSLEMEVTSMVLSWRSEQVYWRRVAMQEKALILTGKGRIYARLEPGGYLAMYQTESALVDMFPLDTYRQNVSLRRLKMESDGNLRSYYWRPPRWEIDFEAVQSSCELPSFCGAYGVCTAGNPNPNCTRLCVGKFMPAPFQNGSAATLGCPPGGSSLNFCRGWKGGVARIPGMDFPYRQFARFLSVASETECQELCVDNCSCAAAFYHNYSNRCYQVPAPLEMTLVQVGTQEKVALLKLIQVKKEHERDSSLHSRVLWTLLVLFSTAIGAVAVVVCGFVLFIKISKRRCADKDNVIEMSQKFIGGLPGLSLP</sequence>
<dbReference type="SUPFAM" id="SSF57414">
    <property type="entry name" value="Hairpin loop containing domain-like"/>
    <property type="match status" value="1"/>
</dbReference>
<dbReference type="InterPro" id="IPR000858">
    <property type="entry name" value="S_locus_glycoprot_dom"/>
</dbReference>
<evidence type="ECO:0000259" key="5">
    <source>
        <dbReference type="PROSITE" id="PS50948"/>
    </source>
</evidence>
<dbReference type="InterPro" id="IPR003609">
    <property type="entry name" value="Pan_app"/>
</dbReference>
<dbReference type="Pfam" id="PF00954">
    <property type="entry name" value="S_locus_glycop"/>
    <property type="match status" value="1"/>
</dbReference>
<dbReference type="Gene3D" id="2.90.10.30">
    <property type="match status" value="1"/>
</dbReference>
<dbReference type="InterPro" id="IPR036426">
    <property type="entry name" value="Bulb-type_lectin_dom_sf"/>
</dbReference>
<dbReference type="EMBL" id="EF678428">
    <property type="protein sequence ID" value="ABR18185.1"/>
    <property type="molecule type" value="mRNA"/>
</dbReference>
<keyword evidence="2" id="KW-1015">Disulfide bond</keyword>
<keyword evidence="3" id="KW-0812">Transmembrane</keyword>
<dbReference type="PANTHER" id="PTHR32444">
    <property type="entry name" value="BULB-TYPE LECTIN DOMAIN-CONTAINING PROTEIN"/>
    <property type="match status" value="1"/>
</dbReference>
<evidence type="ECO:0000256" key="2">
    <source>
        <dbReference type="ARBA" id="ARBA00023157"/>
    </source>
</evidence>
<dbReference type="GO" id="GO:0048544">
    <property type="term" value="P:recognition of pollen"/>
    <property type="evidence" value="ECO:0007669"/>
    <property type="project" value="InterPro"/>
</dbReference>
<dbReference type="InterPro" id="IPR001480">
    <property type="entry name" value="Bulb-type_lectin_dom"/>
</dbReference>
<dbReference type="Pfam" id="PF01453">
    <property type="entry name" value="B_lectin"/>
    <property type="match status" value="1"/>
</dbReference>
<keyword evidence="3" id="KW-1133">Transmembrane helix</keyword>
<dbReference type="Pfam" id="PF00024">
    <property type="entry name" value="PAN_1"/>
    <property type="match status" value="1"/>
</dbReference>
<reference evidence="6" key="1">
    <citation type="submission" date="2007-06" db="EMBL/GenBank/DDBJ databases">
        <title>Full length cDNA sequences from Sitka Spruce (Picea sitchensis).</title>
        <authorList>
            <person name="Ralph S.G."/>
            <person name="Chun H.E."/>
            <person name="Liao N."/>
            <person name="Ali J."/>
            <person name="Reid K."/>
            <person name="Kolosova N."/>
            <person name="Cooper N."/>
            <person name="Cullis C."/>
            <person name="Jancsik S."/>
            <person name="Moore R."/>
            <person name="Mayo M."/>
            <person name="Wagner S."/>
            <person name="Holt R.A."/>
            <person name="Jones S.J.M."/>
            <person name="Marra M.A."/>
            <person name="Ritland C.E."/>
            <person name="Ritland K."/>
            <person name="Bohlmann J."/>
        </authorList>
    </citation>
    <scope>NUCLEOTIDE SEQUENCE</scope>
    <source>
        <tissue evidence="6">Bark</tissue>
    </source>
</reference>
<feature type="transmembrane region" description="Helical" evidence="3">
    <location>
        <begin position="439"/>
        <end position="465"/>
    </location>
</feature>
<evidence type="ECO:0000313" key="6">
    <source>
        <dbReference type="EMBL" id="ABR18185.1"/>
    </source>
</evidence>
<organism evidence="6">
    <name type="scientific">Picea sitchensis</name>
    <name type="common">Sitka spruce</name>
    <name type="synonym">Pinus sitchensis</name>
    <dbReference type="NCBI Taxonomy" id="3332"/>
    <lineage>
        <taxon>Eukaryota</taxon>
        <taxon>Viridiplantae</taxon>
        <taxon>Streptophyta</taxon>
        <taxon>Embryophyta</taxon>
        <taxon>Tracheophyta</taxon>
        <taxon>Spermatophyta</taxon>
        <taxon>Pinopsida</taxon>
        <taxon>Pinidae</taxon>
        <taxon>Conifers I</taxon>
        <taxon>Pinales</taxon>
        <taxon>Pinaceae</taxon>
        <taxon>Picea</taxon>
    </lineage>
</organism>
<feature type="domain" description="Apple" evidence="5">
    <location>
        <begin position="343"/>
        <end position="424"/>
    </location>
</feature>
<dbReference type="PROSITE" id="PS50927">
    <property type="entry name" value="BULB_LECTIN"/>
    <property type="match status" value="1"/>
</dbReference>
<evidence type="ECO:0000259" key="4">
    <source>
        <dbReference type="PROSITE" id="PS50927"/>
    </source>
</evidence>